<dbReference type="Gene3D" id="3.40.630.70">
    <property type="entry name" value="Leucyl/phenylalanyl-tRNA-protein transferase, C-terminal domain"/>
    <property type="match status" value="1"/>
</dbReference>
<gene>
    <name evidence="4" type="ORF">MNBD_ALPHA01-1179</name>
</gene>
<dbReference type="Pfam" id="PF03588">
    <property type="entry name" value="Leu_Phe_trans"/>
    <property type="match status" value="1"/>
</dbReference>
<dbReference type="GO" id="GO:0008914">
    <property type="term" value="F:leucyl-tRNA--protein transferase activity"/>
    <property type="evidence" value="ECO:0007669"/>
    <property type="project" value="UniProtKB-EC"/>
</dbReference>
<evidence type="ECO:0000313" key="4">
    <source>
        <dbReference type="EMBL" id="VAV99411.1"/>
    </source>
</evidence>
<keyword evidence="2 4" id="KW-0808">Transferase</keyword>
<reference evidence="4" key="1">
    <citation type="submission" date="2018-06" db="EMBL/GenBank/DDBJ databases">
        <authorList>
            <person name="Zhirakovskaya E."/>
        </authorList>
    </citation>
    <scope>NUCLEOTIDE SEQUENCE</scope>
</reference>
<name>A0A3B0S9E5_9ZZZZ</name>
<sequence length="218" mass="24377">MAEITAELILHAYAQGIFPMAESASSDDVYWVDPEMRGIIPLDNFHLSRKLTRKIHQNIFDIRIDTSFIRVITSCAASVGAKGRDETWINDQIIALYARLFDQGIVHTVECWQDEQLVGGLYGLSIGGVFCGESMFHKVTDASKVALAYLVARLKAGGYQLLDIQFVTPHLMQFGAVEIPRLDYKLKLENALMVEGNFHSLDGDSDPERILQLLTQTS</sequence>
<keyword evidence="3 4" id="KW-0012">Acyltransferase</keyword>
<organism evidence="4">
    <name type="scientific">hydrothermal vent metagenome</name>
    <dbReference type="NCBI Taxonomy" id="652676"/>
    <lineage>
        <taxon>unclassified sequences</taxon>
        <taxon>metagenomes</taxon>
        <taxon>ecological metagenomes</taxon>
    </lineage>
</organism>
<dbReference type="InterPro" id="IPR042203">
    <property type="entry name" value="Leu/Phe-tRNA_Trfase_C"/>
</dbReference>
<dbReference type="NCBIfam" id="TIGR00667">
    <property type="entry name" value="aat"/>
    <property type="match status" value="1"/>
</dbReference>
<dbReference type="EMBL" id="UOEJ01000113">
    <property type="protein sequence ID" value="VAV99411.1"/>
    <property type="molecule type" value="Genomic_DNA"/>
</dbReference>
<evidence type="ECO:0000256" key="3">
    <source>
        <dbReference type="ARBA" id="ARBA00023315"/>
    </source>
</evidence>
<dbReference type="AlphaFoldDB" id="A0A3B0S9E5"/>
<keyword evidence="1" id="KW-0963">Cytoplasm</keyword>
<dbReference type="InterPro" id="IPR004616">
    <property type="entry name" value="Leu/Phe-tRNA_Trfase"/>
</dbReference>
<protein>
    <submittedName>
        <fullName evidence="4">Leucyl/phenylalanyl-tRNA--protein transferase</fullName>
        <ecNumber evidence="4">2.3.2.6</ecNumber>
    </submittedName>
</protein>
<proteinExistence type="inferred from homology"/>
<dbReference type="InterPro" id="IPR016181">
    <property type="entry name" value="Acyl_CoA_acyltransferase"/>
</dbReference>
<dbReference type="GO" id="GO:0005737">
    <property type="term" value="C:cytoplasm"/>
    <property type="evidence" value="ECO:0007669"/>
    <property type="project" value="TreeGrafter"/>
</dbReference>
<evidence type="ECO:0000256" key="2">
    <source>
        <dbReference type="ARBA" id="ARBA00022679"/>
    </source>
</evidence>
<dbReference type="HAMAP" id="MF_00688">
    <property type="entry name" value="Leu_Phe_trans"/>
    <property type="match status" value="1"/>
</dbReference>
<dbReference type="EC" id="2.3.2.6" evidence="4"/>
<dbReference type="PANTHER" id="PTHR30098">
    <property type="entry name" value="LEUCYL/PHENYLALANYL-TRNA--PROTEIN TRANSFERASE"/>
    <property type="match status" value="1"/>
</dbReference>
<dbReference type="GO" id="GO:0030163">
    <property type="term" value="P:protein catabolic process"/>
    <property type="evidence" value="ECO:0007669"/>
    <property type="project" value="InterPro"/>
</dbReference>
<accession>A0A3B0S9E5</accession>
<dbReference type="SUPFAM" id="SSF55729">
    <property type="entry name" value="Acyl-CoA N-acyltransferases (Nat)"/>
    <property type="match status" value="1"/>
</dbReference>
<evidence type="ECO:0000256" key="1">
    <source>
        <dbReference type="ARBA" id="ARBA00022490"/>
    </source>
</evidence>
<dbReference type="PANTHER" id="PTHR30098:SF2">
    <property type="entry name" value="LEUCYL_PHENYLALANYL-TRNA--PROTEIN TRANSFERASE"/>
    <property type="match status" value="1"/>
</dbReference>